<gene>
    <name evidence="3" type="ORF">JD79_04453</name>
</gene>
<reference evidence="4" key="1">
    <citation type="submission" date="2018-05" db="EMBL/GenBank/DDBJ databases">
        <authorList>
            <person name="Klenk H.-P."/>
            <person name="Huntemann M."/>
            <person name="Clum A."/>
            <person name="Pillay M."/>
            <person name="Palaniappan K."/>
            <person name="Varghese N."/>
            <person name="Mikhailova N."/>
            <person name="Stamatis D."/>
            <person name="Reddy T."/>
            <person name="Daum C."/>
            <person name="Shapiro N."/>
            <person name="Ivanova N."/>
            <person name="Kyrpides N."/>
            <person name="Woyke T."/>
        </authorList>
    </citation>
    <scope>NUCLEOTIDE SEQUENCE [LARGE SCALE GENOMIC DNA]</scope>
    <source>
        <strain evidence="4">DSM 45417</strain>
    </source>
</reference>
<proteinExistence type="predicted"/>
<dbReference type="AlphaFoldDB" id="A0A317QQH7"/>
<dbReference type="InterPro" id="IPR024072">
    <property type="entry name" value="DHFR-like_dom_sf"/>
</dbReference>
<evidence type="ECO:0000313" key="3">
    <source>
        <dbReference type="EMBL" id="PWW25254.1"/>
    </source>
</evidence>
<comment type="caution">
    <text evidence="3">The sequence shown here is derived from an EMBL/GenBank/DDBJ whole genome shotgun (WGS) entry which is preliminary data.</text>
</comment>
<name>A0A317QQH7_9ACTN</name>
<dbReference type="InterPro" id="IPR050765">
    <property type="entry name" value="Riboflavin_Biosynth_HTPR"/>
</dbReference>
<dbReference type="Proteomes" id="UP000246661">
    <property type="component" value="Unassembled WGS sequence"/>
</dbReference>
<protein>
    <submittedName>
        <fullName evidence="3">Dihydrofolate reductase</fullName>
    </submittedName>
</protein>
<feature type="domain" description="Bacterial bifunctional deaminase-reductase C-terminal" evidence="2">
    <location>
        <begin position="77"/>
        <end position="241"/>
    </location>
</feature>
<organism evidence="3 4">
    <name type="scientific">Geodermatophilus normandii</name>
    <dbReference type="NCBI Taxonomy" id="1137989"/>
    <lineage>
        <taxon>Bacteria</taxon>
        <taxon>Bacillati</taxon>
        <taxon>Actinomycetota</taxon>
        <taxon>Actinomycetes</taxon>
        <taxon>Geodermatophilales</taxon>
        <taxon>Geodermatophilaceae</taxon>
        <taxon>Geodermatophilus</taxon>
    </lineage>
</organism>
<dbReference type="GO" id="GO:0009231">
    <property type="term" value="P:riboflavin biosynthetic process"/>
    <property type="evidence" value="ECO:0007669"/>
    <property type="project" value="InterPro"/>
</dbReference>
<sequence>MLVLWDALVVLEAHVADDVADRGPDVVDLDVQVSRPSARRSQRSPWSSRRSRGALPEPVDPIVPAGPPGLRSSAMATVFAGMAASLDGYIQSASGDLAWLNDVMAPGEDYGSADTEARTGAYVVGATTYREMRGAGALGGVPTWVVTHDAGLPRGRDVRRYSGDLAQLVPTVRAEIDPGMDICVFGGGQLVTQLLDLGLVDELAVSVVPVVLGGGVRFFGSMTSSTRLELVECRPFPSGIVRLDYRVVRPEP</sequence>
<dbReference type="InterPro" id="IPR002734">
    <property type="entry name" value="RibDG_C"/>
</dbReference>
<dbReference type="GO" id="GO:0008703">
    <property type="term" value="F:5-amino-6-(5-phosphoribosylamino)uracil reductase activity"/>
    <property type="evidence" value="ECO:0007669"/>
    <property type="project" value="InterPro"/>
</dbReference>
<dbReference type="PANTHER" id="PTHR38011">
    <property type="entry name" value="DIHYDROFOLATE REDUCTASE FAMILY PROTEIN (AFU_ORTHOLOGUE AFUA_8G06820)"/>
    <property type="match status" value="1"/>
</dbReference>
<dbReference type="Gene3D" id="3.40.430.10">
    <property type="entry name" value="Dihydrofolate Reductase, subunit A"/>
    <property type="match status" value="1"/>
</dbReference>
<dbReference type="Pfam" id="PF01872">
    <property type="entry name" value="RibD_C"/>
    <property type="match status" value="1"/>
</dbReference>
<evidence type="ECO:0000313" key="4">
    <source>
        <dbReference type="Proteomes" id="UP000246661"/>
    </source>
</evidence>
<accession>A0A317QQH7</accession>
<evidence type="ECO:0000256" key="1">
    <source>
        <dbReference type="SAM" id="MobiDB-lite"/>
    </source>
</evidence>
<dbReference type="PANTHER" id="PTHR38011:SF11">
    <property type="entry name" value="2,5-DIAMINO-6-RIBOSYLAMINO-4(3H)-PYRIMIDINONE 5'-PHOSPHATE REDUCTASE"/>
    <property type="match status" value="1"/>
</dbReference>
<dbReference type="EMBL" id="QGTX01000001">
    <property type="protein sequence ID" value="PWW25254.1"/>
    <property type="molecule type" value="Genomic_DNA"/>
</dbReference>
<evidence type="ECO:0000259" key="2">
    <source>
        <dbReference type="Pfam" id="PF01872"/>
    </source>
</evidence>
<dbReference type="SUPFAM" id="SSF53597">
    <property type="entry name" value="Dihydrofolate reductase-like"/>
    <property type="match status" value="1"/>
</dbReference>
<feature type="region of interest" description="Disordered" evidence="1">
    <location>
        <begin position="33"/>
        <end position="66"/>
    </location>
</feature>
<keyword evidence="4" id="KW-1185">Reference proteome</keyword>